<organism evidence="3 4">
    <name type="scientific">Methanospirillum hungatei JF-1 (strain ATCC 27890 / DSM 864 / NBRC 100397 / JF-1)</name>
    <dbReference type="NCBI Taxonomy" id="323259"/>
    <lineage>
        <taxon>Archaea</taxon>
        <taxon>Methanobacteriati</taxon>
        <taxon>Methanobacteriota</taxon>
        <taxon>Stenosarchaea group</taxon>
        <taxon>Methanomicrobia</taxon>
        <taxon>Methanomicrobiales</taxon>
        <taxon>Methanospirillaceae</taxon>
        <taxon>Methanospirillum</taxon>
    </lineage>
</organism>
<protein>
    <recommendedName>
        <fullName evidence="2">IPT/TIG domain-containing protein</fullName>
    </recommendedName>
</protein>
<dbReference type="InterPro" id="IPR002909">
    <property type="entry name" value="IPT_dom"/>
</dbReference>
<dbReference type="PANTHER" id="PTHR46769">
    <property type="entry name" value="POLYCYSTIC KIDNEY AND HEPATIC DISEASE 1 (AUTOSOMAL RECESSIVE)-LIKE 1"/>
    <property type="match status" value="1"/>
</dbReference>
<dbReference type="Proteomes" id="UP000001941">
    <property type="component" value="Chromosome"/>
</dbReference>
<dbReference type="Gene3D" id="2.60.40.10">
    <property type="entry name" value="Immunoglobulins"/>
    <property type="match status" value="5"/>
</dbReference>
<sequence>MNFNLIPSKFHFSARYWCLFCIVGGILLAGYNPVSGAEAPDITSLSPDTVHAGFSHLVTLTGQGFSEDMTIRFAKDDSVLNVTDVKNLSDTSVTFRVIVPADANPGLYQMILQSPSLGEHRYNQVFHVQPPAAPEIVNISPSSAMAGSSVPLQITGRYFRSGCTVHINQDTRQIPLTNLSVRYDQISGELILPTDARPGSWNLSITNADGQEAVRSEGFTVIALPKPQILAITPDQGDMDVPVQVAVTGSNFLKGATFSLSRNDLIVQGIDPVVDSPGRIIGTVKVPARYHEGLWDLTVTNPDGQSARKTNAYLSGEPYAPFNLQITPVWGIQGTDRQVTIRGMSFLEGDRVTLQRGEKTISAKNITIVSPTQITCTIPIPENAEQGVWDVVVTSRYNKSDILKGGFSIYTKTSLLLSGIEPAAGEQGQYLTATIGGNNLANGSSVMLTASGEDQIQSESTALVRPDELKAWFHIPSDAMPDLYDLTVIFPSGQKLVKTGAFRILYNNTPVIESIEPDRAQVGTEDLKITVTGKNFGDGEYLNLNLTHNATTIPVSGAVSYKGTRITGYLTIPNGTWAGWYDLDVTRDAGRGRSATKSEMFRVL</sequence>
<dbReference type="Pfam" id="PF01833">
    <property type="entry name" value="TIG"/>
    <property type="match status" value="1"/>
</dbReference>
<dbReference type="InterPro" id="IPR014756">
    <property type="entry name" value="Ig_E-set"/>
</dbReference>
<dbReference type="KEGG" id="mhu:Mhun_1932"/>
<keyword evidence="4" id="KW-1185">Reference proteome</keyword>
<evidence type="ECO:0000256" key="1">
    <source>
        <dbReference type="ARBA" id="ARBA00022729"/>
    </source>
</evidence>
<feature type="domain" description="IPT/TIG" evidence="2">
    <location>
        <begin position="326"/>
        <end position="382"/>
    </location>
</feature>
<dbReference type="STRING" id="323259.Mhun_1932"/>
<evidence type="ECO:0000313" key="4">
    <source>
        <dbReference type="Proteomes" id="UP000001941"/>
    </source>
</evidence>
<keyword evidence="1" id="KW-0732">Signal</keyword>
<accession>Q2FM68</accession>
<dbReference type="AlphaFoldDB" id="Q2FM68"/>
<name>Q2FM68_METHJ</name>
<dbReference type="HOGENOM" id="CLU_451747_0_0_2"/>
<gene>
    <name evidence="3" type="ordered locus">Mhun_1932</name>
</gene>
<evidence type="ECO:0000259" key="2">
    <source>
        <dbReference type="Pfam" id="PF01833"/>
    </source>
</evidence>
<dbReference type="EMBL" id="CP000254">
    <property type="protein sequence ID" value="ABD41643.1"/>
    <property type="molecule type" value="Genomic_DNA"/>
</dbReference>
<dbReference type="InterPro" id="IPR013783">
    <property type="entry name" value="Ig-like_fold"/>
</dbReference>
<dbReference type="SUPFAM" id="SSF81296">
    <property type="entry name" value="E set domains"/>
    <property type="match status" value="3"/>
</dbReference>
<dbReference type="PANTHER" id="PTHR46769:SF2">
    <property type="entry name" value="FIBROCYSTIN-L ISOFORM 2 PRECURSOR-RELATED"/>
    <property type="match status" value="1"/>
</dbReference>
<dbReference type="InterPro" id="IPR052387">
    <property type="entry name" value="Fibrocystin"/>
</dbReference>
<evidence type="ECO:0000313" key="3">
    <source>
        <dbReference type="EMBL" id="ABD41643.1"/>
    </source>
</evidence>
<dbReference type="InParanoid" id="Q2FM68"/>
<dbReference type="EnsemblBacteria" id="ABD41643">
    <property type="protein sequence ID" value="ABD41643"/>
    <property type="gene ID" value="Mhun_1932"/>
</dbReference>
<dbReference type="eggNOG" id="arCOG02089">
    <property type="taxonomic scope" value="Archaea"/>
</dbReference>
<reference evidence="4" key="1">
    <citation type="journal article" date="2016" name="Stand. Genomic Sci.">
        <title>Complete genome sequence of Methanospirillum hungatei type strain JF1.</title>
        <authorList>
            <person name="Gunsalus R.P."/>
            <person name="Cook L.E."/>
            <person name="Crable B."/>
            <person name="Rohlin L."/>
            <person name="McDonald E."/>
            <person name="Mouttaki H."/>
            <person name="Sieber J.R."/>
            <person name="Poweleit N."/>
            <person name="Zhou H."/>
            <person name="Lapidus A.L."/>
            <person name="Daligault H.E."/>
            <person name="Land M."/>
            <person name="Gilna P."/>
            <person name="Ivanova N."/>
            <person name="Kyrpides N."/>
            <person name="Culley D.E."/>
            <person name="McInerney M.J."/>
        </authorList>
    </citation>
    <scope>NUCLEOTIDE SEQUENCE [LARGE SCALE GENOMIC DNA]</scope>
    <source>
        <strain evidence="4">ATCC 27890 / DSM 864 / NBRC 100397 / JF-1</strain>
    </source>
</reference>
<proteinExistence type="predicted"/>